<name>A0ABY8TID0_TETOB</name>
<feature type="coiled-coil region" evidence="1">
    <location>
        <begin position="82"/>
        <end position="149"/>
    </location>
</feature>
<organism evidence="3 4">
    <name type="scientific">Tetradesmus obliquus</name>
    <name type="common">Green alga</name>
    <name type="synonym">Acutodesmus obliquus</name>
    <dbReference type="NCBI Taxonomy" id="3088"/>
    <lineage>
        <taxon>Eukaryota</taxon>
        <taxon>Viridiplantae</taxon>
        <taxon>Chlorophyta</taxon>
        <taxon>core chlorophytes</taxon>
        <taxon>Chlorophyceae</taxon>
        <taxon>CS clade</taxon>
        <taxon>Sphaeropleales</taxon>
        <taxon>Scenedesmaceae</taxon>
        <taxon>Tetradesmus</taxon>
    </lineage>
</organism>
<feature type="region of interest" description="Disordered" evidence="2">
    <location>
        <begin position="437"/>
        <end position="599"/>
    </location>
</feature>
<protein>
    <submittedName>
        <fullName evidence="3">Uncharacterized protein</fullName>
    </submittedName>
</protein>
<feature type="compositionally biased region" description="Low complexity" evidence="2">
    <location>
        <begin position="437"/>
        <end position="453"/>
    </location>
</feature>
<gene>
    <name evidence="3" type="ORF">OEZ85_008168</name>
</gene>
<feature type="compositionally biased region" description="Low complexity" evidence="2">
    <location>
        <begin position="537"/>
        <end position="569"/>
    </location>
</feature>
<keyword evidence="1" id="KW-0175">Coiled coil</keyword>
<accession>A0ABY8TID0</accession>
<reference evidence="3 4" key="1">
    <citation type="submission" date="2023-05" db="EMBL/GenBank/DDBJ databases">
        <title>A 100% complete, gapless, phased diploid assembly of the Scenedesmus obliquus UTEX 3031 genome.</title>
        <authorList>
            <person name="Biondi T.C."/>
            <person name="Hanschen E.R."/>
            <person name="Kwon T."/>
            <person name="Eng W."/>
            <person name="Kruse C.P.S."/>
            <person name="Koehler S.I."/>
            <person name="Kunde Y."/>
            <person name="Gleasner C.D."/>
            <person name="You Mak K.T."/>
            <person name="Polle J."/>
            <person name="Hovde B.T."/>
            <person name="Starkenburg S.R."/>
        </authorList>
    </citation>
    <scope>NUCLEOTIDE SEQUENCE [LARGE SCALE GENOMIC DNA]</scope>
    <source>
        <strain evidence="3 4">DOE0152z</strain>
    </source>
</reference>
<proteinExistence type="predicted"/>
<evidence type="ECO:0000313" key="4">
    <source>
        <dbReference type="Proteomes" id="UP001244341"/>
    </source>
</evidence>
<dbReference type="Proteomes" id="UP001244341">
    <property type="component" value="Chromosome 1b"/>
</dbReference>
<dbReference type="SUPFAM" id="SSF90257">
    <property type="entry name" value="Myosin rod fragments"/>
    <property type="match status" value="1"/>
</dbReference>
<feature type="compositionally biased region" description="Low complexity" evidence="2">
    <location>
        <begin position="460"/>
        <end position="471"/>
    </location>
</feature>
<evidence type="ECO:0000313" key="3">
    <source>
        <dbReference type="EMBL" id="WIA08745.1"/>
    </source>
</evidence>
<sequence>MAELYLYSQQLAAHKAQQCIAREQLAAMEEAAQHEEDYRQKEADEKLHTLQLELGSNNLQNEQLKLEVLRWRKQCSLMRLKLASAREKVQLHESNLDLLSEREQRLSSDAAGLRGQLASALQQLTDMTAAKAQAQAEAAKFQSQALQADMQLTQMNEELKLLTGRCSNATTHSADVQQRLAAALSEKASLQKQLADSEAREAAAAAETQQLQQSLQALQGELRRCEERLAAQEKAAAAAEAAAAVASAKVEAAADALAMKEQQLVEWRQLAQASKDTASQQLQLSQDKMGLRETRLLDEVAALRQQLAQEKAARAAADSGLTSASAAAAAKAKSLEEQLAQLNQQMTSLQSQLSAAQQQAKQQCERAAALELELEKQQEQETRAAVQAVGSIMQGLVEQEGYLQPAAARAAAGPAAGAAAAKGGGKAAAASKAAASGKAAAARGRPRSAGAAGRPRKAQAKAAAAIAAAAEGESEGPDEPDSGDEVGSQLEEQSPPARRGRPKKAVAPAAVEMAEQASPVQQHKESDRVLQPLDENQQPAQEQPAAVAGKVAVPAAAAAAAAAAPAAPATRPSGVDQAGGSRPSSAAAPAGPPPLRFVPQSTLAPTAALQKPGVMAAAQARVSATDMLKKLSAGLPQGIPGKPGARKRKLLPAAVGGAGGSMDVIPASLLVKPAFQAPKVRKP</sequence>
<feature type="coiled-coil region" evidence="1">
    <location>
        <begin position="293"/>
        <end position="387"/>
    </location>
</feature>
<evidence type="ECO:0000256" key="2">
    <source>
        <dbReference type="SAM" id="MobiDB-lite"/>
    </source>
</evidence>
<feature type="compositionally biased region" description="Acidic residues" evidence="2">
    <location>
        <begin position="472"/>
        <end position="484"/>
    </location>
</feature>
<feature type="compositionally biased region" description="Low complexity" evidence="2">
    <location>
        <begin position="578"/>
        <end position="589"/>
    </location>
</feature>
<dbReference type="EMBL" id="CP126208">
    <property type="protein sequence ID" value="WIA08745.1"/>
    <property type="molecule type" value="Genomic_DNA"/>
</dbReference>
<keyword evidence="4" id="KW-1185">Reference proteome</keyword>
<feature type="coiled-coil region" evidence="1">
    <location>
        <begin position="173"/>
        <end position="242"/>
    </location>
</feature>
<evidence type="ECO:0000256" key="1">
    <source>
        <dbReference type="SAM" id="Coils"/>
    </source>
</evidence>